<dbReference type="SMART" id="SM00360">
    <property type="entry name" value="RRM"/>
    <property type="match status" value="1"/>
</dbReference>
<proteinExistence type="evidence at transcript level"/>
<dbReference type="PANTHER" id="PTHR45735:SF2">
    <property type="entry name" value="CLEAVAGE STIMULATION FACTOR SUBUNIT 2"/>
    <property type="match status" value="1"/>
</dbReference>
<dbReference type="EMBL" id="JI215263">
    <property type="protein sequence ID" value="ADY49239.1"/>
    <property type="molecule type" value="mRNA"/>
</dbReference>
<evidence type="ECO:0000259" key="2">
    <source>
        <dbReference type="PROSITE" id="PS50102"/>
    </source>
</evidence>
<keyword evidence="1" id="KW-0694">RNA-binding</keyword>
<dbReference type="SUPFAM" id="SSF54928">
    <property type="entry name" value="RNA-binding domain, RBD"/>
    <property type="match status" value="1"/>
</dbReference>
<dbReference type="AlphaFoldDB" id="F1LGI5"/>
<accession>F1LGI5</accession>
<dbReference type="InterPro" id="IPR035979">
    <property type="entry name" value="RBD_domain_sf"/>
</dbReference>
<evidence type="ECO:0000313" key="3">
    <source>
        <dbReference type="EMBL" id="ADY49239.1"/>
    </source>
</evidence>
<organism evidence="3">
    <name type="scientific">Ascaris suum</name>
    <name type="common">Pig roundworm</name>
    <name type="synonym">Ascaris lumbricoides</name>
    <dbReference type="NCBI Taxonomy" id="6253"/>
    <lineage>
        <taxon>Eukaryota</taxon>
        <taxon>Metazoa</taxon>
        <taxon>Ecdysozoa</taxon>
        <taxon>Nematoda</taxon>
        <taxon>Chromadorea</taxon>
        <taxon>Rhabditida</taxon>
        <taxon>Spirurina</taxon>
        <taxon>Ascaridomorpha</taxon>
        <taxon>Ascaridoidea</taxon>
        <taxon>Ascarididae</taxon>
        <taxon>Ascaris</taxon>
    </lineage>
</organism>
<dbReference type="GO" id="GO:0005847">
    <property type="term" value="C:mRNA cleavage and polyadenylation specificity factor complex"/>
    <property type="evidence" value="ECO:0007669"/>
    <property type="project" value="TreeGrafter"/>
</dbReference>
<dbReference type="GO" id="GO:0003729">
    <property type="term" value="F:mRNA binding"/>
    <property type="evidence" value="ECO:0007669"/>
    <property type="project" value="TreeGrafter"/>
</dbReference>
<evidence type="ECO:0000256" key="1">
    <source>
        <dbReference type="PROSITE-ProRule" id="PRU00176"/>
    </source>
</evidence>
<feature type="domain" description="RRM" evidence="2">
    <location>
        <begin position="37"/>
        <end position="115"/>
    </location>
</feature>
<dbReference type="Gene3D" id="3.30.70.330">
    <property type="match status" value="1"/>
</dbReference>
<dbReference type="PANTHER" id="PTHR45735">
    <property type="entry name" value="CLEAVAGE STIMULATION FACTOR SUBUNIT 2"/>
    <property type="match status" value="1"/>
</dbReference>
<sequence>MARCLSSVKVIVSASRLSVSDIVKGMATAASLPPNKFSVYVGNIPYNCSEMDVGNFFSQAGPVVNVRLVYDRDTGRPKGFGFCDFADEISAQGAINTLNGADFNGRALRVNWANK</sequence>
<dbReference type="Pfam" id="PF00076">
    <property type="entry name" value="RRM_1"/>
    <property type="match status" value="1"/>
</dbReference>
<protein>
    <submittedName>
        <fullName evidence="3">Cleavage stimulation factor subunit 2</fullName>
    </submittedName>
</protein>
<dbReference type="FunFam" id="3.30.70.330:FF:000748">
    <property type="entry name" value="RNA Binding Motif protein homolog"/>
    <property type="match status" value="1"/>
</dbReference>
<dbReference type="PROSITE" id="PS50102">
    <property type="entry name" value="RRM"/>
    <property type="match status" value="1"/>
</dbReference>
<name>F1LGI5_ASCSU</name>
<reference evidence="3" key="1">
    <citation type="journal article" date="2011" name="Genome Res.">
        <title>Deep small RNA sequencing from the nematode Ascaris reveals conservation, functional diversification, and novel developmental profiles.</title>
        <authorList>
            <person name="Wang J."/>
            <person name="Czech B."/>
            <person name="Crunk A."/>
            <person name="Wallace A."/>
            <person name="Mitreva M."/>
            <person name="Hannon G.J."/>
            <person name="Davis R.E."/>
        </authorList>
    </citation>
    <scope>NUCLEOTIDE SEQUENCE</scope>
</reference>
<dbReference type="InterPro" id="IPR012677">
    <property type="entry name" value="Nucleotide-bd_a/b_plait_sf"/>
</dbReference>
<dbReference type="InterPro" id="IPR000504">
    <property type="entry name" value="RRM_dom"/>
</dbReference>